<evidence type="ECO:0000313" key="2">
    <source>
        <dbReference type="Proteomes" id="UP000295375"/>
    </source>
</evidence>
<evidence type="ECO:0000313" key="1">
    <source>
        <dbReference type="EMBL" id="TDQ49636.1"/>
    </source>
</evidence>
<comment type="caution">
    <text evidence="1">The sequence shown here is derived from an EMBL/GenBank/DDBJ whole genome shotgun (WGS) entry which is preliminary data.</text>
</comment>
<dbReference type="RefSeq" id="WP_133588123.1">
    <property type="nucleotide sequence ID" value="NZ_CP037953.1"/>
</dbReference>
<sequence length="88" mass="10035">MNYEKALQNPTSVFLKPEHVLTQKELSRDQKIKILRRWEYDARELEVAEEENMGGGPPDMLQHVRNALNQLNAGGDLEHVPPTKQGGE</sequence>
<proteinExistence type="predicted"/>
<reference evidence="1 2" key="1">
    <citation type="submission" date="2019-03" db="EMBL/GenBank/DDBJ databases">
        <title>Genomic Encyclopedia of Type Strains, Phase IV (KMG-IV): sequencing the most valuable type-strain genomes for metagenomic binning, comparative biology and taxonomic classification.</title>
        <authorList>
            <person name="Goeker M."/>
        </authorList>
    </citation>
    <scope>NUCLEOTIDE SEQUENCE [LARGE SCALE GENOMIC DNA]</scope>
    <source>
        <strain evidence="1 2">DSM 103792</strain>
    </source>
</reference>
<dbReference type="OrthoDB" id="5405867at2"/>
<dbReference type="EMBL" id="SNYM01000003">
    <property type="protein sequence ID" value="TDQ49636.1"/>
    <property type="molecule type" value="Genomic_DNA"/>
</dbReference>
<dbReference type="Proteomes" id="UP000295375">
    <property type="component" value="Unassembled WGS sequence"/>
</dbReference>
<gene>
    <name evidence="1" type="ORF">EV696_1032</name>
</gene>
<protein>
    <submittedName>
        <fullName evidence="1">Uncharacterized protein</fullName>
    </submittedName>
</protein>
<name>A0A4R6UTQ7_9GAMM</name>
<accession>A0A4R6UTQ7</accession>
<organism evidence="1 2">
    <name type="scientific">Permianibacter aggregans</name>
    <dbReference type="NCBI Taxonomy" id="1510150"/>
    <lineage>
        <taxon>Bacteria</taxon>
        <taxon>Pseudomonadati</taxon>
        <taxon>Pseudomonadota</taxon>
        <taxon>Gammaproteobacteria</taxon>
        <taxon>Pseudomonadales</taxon>
        <taxon>Pseudomonadaceae</taxon>
        <taxon>Permianibacter</taxon>
    </lineage>
</organism>
<dbReference type="AlphaFoldDB" id="A0A4R6UTQ7"/>
<keyword evidence="2" id="KW-1185">Reference proteome</keyword>